<sequence length="322" mass="33881">MRRFTLCLLVLSAIVGGLTPGVATAAPGSGIVDVRPLGGRQFEVSVYSAAMNRTIPVWVSAPDGPAPALYLLNAIDGGEAGGPWTNRTDAAHFFADKPVTVIQPIGGRASLYTDWAAEDPALGRNKWSTFLIDELPAALAERFALTGRNAVAGTSMSASSALALALQAPGRYQAVGAFSGCPRTNDPLARAVVRSQLQLFGANPDNMWTPGDPAWIANDPVVNAERLRGVALYVSAGNGLPGIHDTLADPSISGDLPRLTDRLAIGGVMESVVRDCTQPFTDRLAALGIPATIVYRSGTHAWPYWQDDLHDSWPLFAAALGV</sequence>
<feature type="chain" id="PRO_5047092996" evidence="1">
    <location>
        <begin position="26"/>
        <end position="322"/>
    </location>
</feature>
<dbReference type="RefSeq" id="WP_201949124.1">
    <property type="nucleotide sequence ID" value="NZ_JAERRJ010000007.1"/>
</dbReference>
<dbReference type="InterPro" id="IPR000801">
    <property type="entry name" value="Esterase-like"/>
</dbReference>
<dbReference type="InterPro" id="IPR050583">
    <property type="entry name" value="Mycobacterial_A85_antigen"/>
</dbReference>
<dbReference type="Gene3D" id="3.40.50.1820">
    <property type="entry name" value="alpha/beta hydrolase"/>
    <property type="match status" value="1"/>
</dbReference>
<dbReference type="PANTHER" id="PTHR48098">
    <property type="entry name" value="ENTEROCHELIN ESTERASE-RELATED"/>
    <property type="match status" value="1"/>
</dbReference>
<organism evidence="2 3">
    <name type="scientific">Nocardia acididurans</name>
    <dbReference type="NCBI Taxonomy" id="2802282"/>
    <lineage>
        <taxon>Bacteria</taxon>
        <taxon>Bacillati</taxon>
        <taxon>Actinomycetota</taxon>
        <taxon>Actinomycetes</taxon>
        <taxon>Mycobacteriales</taxon>
        <taxon>Nocardiaceae</taxon>
        <taxon>Nocardia</taxon>
    </lineage>
</organism>
<evidence type="ECO:0000313" key="2">
    <source>
        <dbReference type="EMBL" id="MBL1076544.1"/>
    </source>
</evidence>
<dbReference type="EMBL" id="JAERRJ010000007">
    <property type="protein sequence ID" value="MBL1076544.1"/>
    <property type="molecule type" value="Genomic_DNA"/>
</dbReference>
<feature type="signal peptide" evidence="1">
    <location>
        <begin position="1"/>
        <end position="25"/>
    </location>
</feature>
<dbReference type="Proteomes" id="UP000602198">
    <property type="component" value="Unassembled WGS sequence"/>
</dbReference>
<keyword evidence="1" id="KW-0732">Signal</keyword>
<reference evidence="2 3" key="1">
    <citation type="submission" date="2021-01" db="EMBL/GenBank/DDBJ databases">
        <title>WGS of actinomycetes isolated from Thailand.</title>
        <authorList>
            <person name="Thawai C."/>
        </authorList>
    </citation>
    <scope>NUCLEOTIDE SEQUENCE [LARGE SCALE GENOMIC DNA]</scope>
    <source>
        <strain evidence="2 3">LPG 2</strain>
    </source>
</reference>
<protein>
    <submittedName>
        <fullName evidence="2">Esterase family protein</fullName>
    </submittedName>
</protein>
<evidence type="ECO:0000313" key="3">
    <source>
        <dbReference type="Proteomes" id="UP000602198"/>
    </source>
</evidence>
<gene>
    <name evidence="2" type="ORF">JK358_19280</name>
</gene>
<dbReference type="SUPFAM" id="SSF53474">
    <property type="entry name" value="alpha/beta-Hydrolases"/>
    <property type="match status" value="1"/>
</dbReference>
<name>A0ABS1M7L4_9NOCA</name>
<dbReference type="PANTHER" id="PTHR48098:SF1">
    <property type="entry name" value="DIACYLGLYCEROL ACYLTRANSFERASE_MYCOLYLTRANSFERASE AG85A"/>
    <property type="match status" value="1"/>
</dbReference>
<proteinExistence type="predicted"/>
<accession>A0ABS1M7L4</accession>
<comment type="caution">
    <text evidence="2">The sequence shown here is derived from an EMBL/GenBank/DDBJ whole genome shotgun (WGS) entry which is preliminary data.</text>
</comment>
<evidence type="ECO:0000256" key="1">
    <source>
        <dbReference type="SAM" id="SignalP"/>
    </source>
</evidence>
<dbReference type="Pfam" id="PF00756">
    <property type="entry name" value="Esterase"/>
    <property type="match status" value="1"/>
</dbReference>
<keyword evidence="3" id="KW-1185">Reference proteome</keyword>
<dbReference type="InterPro" id="IPR029058">
    <property type="entry name" value="AB_hydrolase_fold"/>
</dbReference>